<name>A0A8J6TDP1_9BACT</name>
<organism evidence="4 5">
    <name type="scientific">Candidatus Desulfobia pelagia</name>
    <dbReference type="NCBI Taxonomy" id="2841692"/>
    <lineage>
        <taxon>Bacteria</taxon>
        <taxon>Pseudomonadati</taxon>
        <taxon>Thermodesulfobacteriota</taxon>
        <taxon>Desulfobulbia</taxon>
        <taxon>Desulfobulbales</taxon>
        <taxon>Desulfobulbaceae</taxon>
        <taxon>Candidatus Desulfobia</taxon>
    </lineage>
</organism>
<dbReference type="SMART" id="SM00471">
    <property type="entry name" value="HDc"/>
    <property type="match status" value="1"/>
</dbReference>
<evidence type="ECO:0000313" key="5">
    <source>
        <dbReference type="Proteomes" id="UP000614424"/>
    </source>
</evidence>
<dbReference type="Gene3D" id="1.10.3210.10">
    <property type="entry name" value="Hypothetical protein af1432"/>
    <property type="match status" value="1"/>
</dbReference>
<evidence type="ECO:0000313" key="4">
    <source>
        <dbReference type="EMBL" id="MBC8319056.1"/>
    </source>
</evidence>
<dbReference type="Gene3D" id="2.40.50.140">
    <property type="entry name" value="Nucleic acid-binding proteins"/>
    <property type="match status" value="1"/>
</dbReference>
<dbReference type="PANTHER" id="PTHR37294">
    <property type="entry name" value="3'-5' EXORIBONUCLEASE YHAM"/>
    <property type="match status" value="1"/>
</dbReference>
<dbReference type="GO" id="GO:0016787">
    <property type="term" value="F:hydrolase activity"/>
    <property type="evidence" value="ECO:0007669"/>
    <property type="project" value="UniProtKB-KW"/>
</dbReference>
<feature type="domain" description="HD" evidence="3">
    <location>
        <begin position="163"/>
        <end position="284"/>
    </location>
</feature>
<evidence type="ECO:0000259" key="3">
    <source>
        <dbReference type="PROSITE" id="PS51831"/>
    </source>
</evidence>
<dbReference type="EMBL" id="JACNJZ010000221">
    <property type="protein sequence ID" value="MBC8319056.1"/>
    <property type="molecule type" value="Genomic_DNA"/>
</dbReference>
<sequence length="351" mass="39359">MEKGDCVENIQDNQKVEGLFLVSEVSRAETRAGKPYLTLKVMDKTGSLTGRVWDNADHWEKECTPGKVVLLQGQSQSYKGAIQLKINSVQQVGDDDVDLTAFAPSTSHNTTQMAAELLELVKGVADPHIRKLLLHFLEDNAFMEDFCQAPAAKNMHHAYLGGLLEHTLNVARLADMVAGLYSSVDRSLLIAGAILHDIGKIKEFSYPAPPFDYTDRGRLVGHIVLGVEMLHEHIAKIKGFPADIAMRLEHLILSHHGRYEFGSPALPMFHEAFILNFLDDLDSKINYVERLSSQLDKPGYQWSEYQRFMERFLYLSGTKMSEDVEESFSAGQEKKETAGPDSKQPPLLWGR</sequence>
<dbReference type="CDD" id="cd00077">
    <property type="entry name" value="HDc"/>
    <property type="match status" value="1"/>
</dbReference>
<dbReference type="InterPro" id="IPR006675">
    <property type="entry name" value="HDIG_dom"/>
</dbReference>
<feature type="region of interest" description="Disordered" evidence="2">
    <location>
        <begin position="325"/>
        <end position="351"/>
    </location>
</feature>
<evidence type="ECO:0000256" key="1">
    <source>
        <dbReference type="ARBA" id="ARBA00022801"/>
    </source>
</evidence>
<dbReference type="Proteomes" id="UP000614424">
    <property type="component" value="Unassembled WGS sequence"/>
</dbReference>
<dbReference type="InterPro" id="IPR003607">
    <property type="entry name" value="HD/PDEase_dom"/>
</dbReference>
<dbReference type="GO" id="GO:0003676">
    <property type="term" value="F:nucleic acid binding"/>
    <property type="evidence" value="ECO:0007669"/>
    <property type="project" value="InterPro"/>
</dbReference>
<keyword evidence="1" id="KW-0378">Hydrolase</keyword>
<dbReference type="Pfam" id="PF01336">
    <property type="entry name" value="tRNA_anti-codon"/>
    <property type="match status" value="1"/>
</dbReference>
<dbReference type="AlphaFoldDB" id="A0A8J6TDP1"/>
<gene>
    <name evidence="4" type="ORF">H8E41_14260</name>
</gene>
<dbReference type="CDD" id="cd04492">
    <property type="entry name" value="YhaM_OBF_like"/>
    <property type="match status" value="1"/>
</dbReference>
<dbReference type="InterPro" id="IPR006674">
    <property type="entry name" value="HD_domain"/>
</dbReference>
<dbReference type="InterPro" id="IPR012340">
    <property type="entry name" value="NA-bd_OB-fold"/>
</dbReference>
<proteinExistence type="predicted"/>
<dbReference type="PANTHER" id="PTHR37294:SF1">
    <property type="entry name" value="3'-5' EXORIBONUCLEASE YHAM"/>
    <property type="match status" value="1"/>
</dbReference>
<dbReference type="InterPro" id="IPR004365">
    <property type="entry name" value="NA-bd_OB_tRNA"/>
</dbReference>
<dbReference type="Pfam" id="PF01966">
    <property type="entry name" value="HD"/>
    <property type="match status" value="1"/>
</dbReference>
<dbReference type="NCBIfam" id="TIGR00277">
    <property type="entry name" value="HDIG"/>
    <property type="match status" value="1"/>
</dbReference>
<dbReference type="PROSITE" id="PS51831">
    <property type="entry name" value="HD"/>
    <property type="match status" value="1"/>
</dbReference>
<reference evidence="4 5" key="1">
    <citation type="submission" date="2020-08" db="EMBL/GenBank/DDBJ databases">
        <title>Bridging the membrane lipid divide: bacteria of the FCB group superphylum have the potential to synthesize archaeal ether lipids.</title>
        <authorList>
            <person name="Villanueva L."/>
            <person name="Von Meijenfeldt F.A.B."/>
            <person name="Westbye A.B."/>
            <person name="Yadav S."/>
            <person name="Hopmans E.C."/>
            <person name="Dutilh B.E."/>
            <person name="Sinninghe Damste J.S."/>
        </authorList>
    </citation>
    <scope>NUCLEOTIDE SEQUENCE [LARGE SCALE GENOMIC DNA]</scope>
    <source>
        <strain evidence="4">NIOZ-UU47</strain>
    </source>
</reference>
<accession>A0A8J6TDP1</accession>
<dbReference type="InterPro" id="IPR050798">
    <property type="entry name" value="YhaM_exoribonuc/phosphodiest"/>
</dbReference>
<dbReference type="GO" id="GO:0031125">
    <property type="term" value="P:rRNA 3'-end processing"/>
    <property type="evidence" value="ECO:0007669"/>
    <property type="project" value="TreeGrafter"/>
</dbReference>
<protein>
    <submittedName>
        <fullName evidence="4">HD domain-containing protein</fullName>
    </submittedName>
</protein>
<comment type="caution">
    <text evidence="4">The sequence shown here is derived from an EMBL/GenBank/DDBJ whole genome shotgun (WGS) entry which is preliminary data.</text>
</comment>
<dbReference type="SUPFAM" id="SSF109604">
    <property type="entry name" value="HD-domain/PDEase-like"/>
    <property type="match status" value="1"/>
</dbReference>
<evidence type="ECO:0000256" key="2">
    <source>
        <dbReference type="SAM" id="MobiDB-lite"/>
    </source>
</evidence>